<reference evidence="10 11" key="1">
    <citation type="submission" date="2024-11" db="EMBL/GenBank/DDBJ databases">
        <authorList>
            <person name="Lucas J.A."/>
        </authorList>
    </citation>
    <scope>NUCLEOTIDE SEQUENCE [LARGE SCALE GENOMIC DNA]</scope>
    <source>
        <strain evidence="10 11">Z 5.4</strain>
    </source>
</reference>
<keyword evidence="2" id="KW-0645">Protease</keyword>
<evidence type="ECO:0000313" key="10">
    <source>
        <dbReference type="EMBL" id="MFK9091469.1"/>
    </source>
</evidence>
<feature type="compositionally biased region" description="Pro residues" evidence="7">
    <location>
        <begin position="82"/>
        <end position="91"/>
    </location>
</feature>
<gene>
    <name evidence="10" type="ORF">ACJEBI_08250</name>
</gene>
<feature type="domain" description="LysM" evidence="8">
    <location>
        <begin position="163"/>
        <end position="206"/>
    </location>
</feature>
<evidence type="ECO:0000256" key="6">
    <source>
        <dbReference type="ARBA" id="ARBA00022807"/>
    </source>
</evidence>
<dbReference type="Gene3D" id="3.10.350.10">
    <property type="entry name" value="LysM domain"/>
    <property type="match status" value="3"/>
</dbReference>
<comment type="caution">
    <text evidence="10">The sequence shown here is derived from an EMBL/GenBank/DDBJ whole genome shotgun (WGS) entry which is preliminary data.</text>
</comment>
<sequence>MIYENQILQISTAPAATTVQAVQQTTYTVVSGDALIKIANRYNVTVGELQQWNNLTSTIIYVGQVMKVSAPGQTVTVTAPQPAQPAPPPATTAPSTQTPSSDYTVKSGDTLSKIGVQYGMTVQQLKTLNNLTSDMIYVGQKLKVTGAQTTPTPPVVTPPPASSDYVVKSGDTLGKIASQYNMTVANLKGLNSLTSDMIYVGQKLKVSGSAATTTTTPPQTDSVTIAKNLIGTPYVWGGSTASGFDCSGFIYYVANQSGTKIGRYSAAGYYDRSYYVDSPKPGDLVFFQNTYKQGISHVGIYLGGDQFIHADETHGIMISNLKSTYYTAHFAAFKRFY</sequence>
<dbReference type="SUPFAM" id="SSF54001">
    <property type="entry name" value="Cysteine proteinases"/>
    <property type="match status" value="1"/>
</dbReference>
<dbReference type="InterPro" id="IPR036779">
    <property type="entry name" value="LysM_dom_sf"/>
</dbReference>
<feature type="domain" description="NlpC/P60" evidence="9">
    <location>
        <begin position="216"/>
        <end position="337"/>
    </location>
</feature>
<organism evidence="10 11">
    <name type="scientific">Bacillus salipaludis</name>
    <dbReference type="NCBI Taxonomy" id="2547811"/>
    <lineage>
        <taxon>Bacteria</taxon>
        <taxon>Bacillati</taxon>
        <taxon>Bacillota</taxon>
        <taxon>Bacilli</taxon>
        <taxon>Bacillales</taxon>
        <taxon>Bacillaceae</taxon>
        <taxon>Bacillus</taxon>
    </lineage>
</organism>
<comment type="similarity">
    <text evidence="1">Belongs to the peptidase C40 family.</text>
</comment>
<dbReference type="PANTHER" id="PTHR47360">
    <property type="entry name" value="MUREIN DD-ENDOPEPTIDASE MEPS/MUREIN LD-CARBOXYPEPTIDASE"/>
    <property type="match status" value="1"/>
</dbReference>
<dbReference type="InterPro" id="IPR052062">
    <property type="entry name" value="Murein_DD/LD_carboxypeptidase"/>
</dbReference>
<name>A0ABW8RGA4_9BACI</name>
<feature type="domain" description="LysM" evidence="8">
    <location>
        <begin position="25"/>
        <end position="68"/>
    </location>
</feature>
<keyword evidence="4" id="KW-0677">Repeat</keyword>
<dbReference type="CDD" id="cd00118">
    <property type="entry name" value="LysM"/>
    <property type="match status" value="3"/>
</dbReference>
<keyword evidence="5" id="KW-0378">Hydrolase</keyword>
<evidence type="ECO:0000256" key="4">
    <source>
        <dbReference type="ARBA" id="ARBA00022737"/>
    </source>
</evidence>
<dbReference type="Pfam" id="PF00877">
    <property type="entry name" value="NLPC_P60"/>
    <property type="match status" value="1"/>
</dbReference>
<evidence type="ECO:0000256" key="7">
    <source>
        <dbReference type="SAM" id="MobiDB-lite"/>
    </source>
</evidence>
<proteinExistence type="inferred from homology"/>
<dbReference type="PROSITE" id="PS51935">
    <property type="entry name" value="NLPC_P60"/>
    <property type="match status" value="1"/>
</dbReference>
<evidence type="ECO:0000256" key="1">
    <source>
        <dbReference type="ARBA" id="ARBA00007074"/>
    </source>
</evidence>
<feature type="compositionally biased region" description="Low complexity" evidence="7">
    <location>
        <begin position="92"/>
        <end position="101"/>
    </location>
</feature>
<evidence type="ECO:0000259" key="8">
    <source>
        <dbReference type="PROSITE" id="PS51782"/>
    </source>
</evidence>
<dbReference type="InterPro" id="IPR018392">
    <property type="entry name" value="LysM"/>
</dbReference>
<dbReference type="PROSITE" id="PS51782">
    <property type="entry name" value="LYSM"/>
    <property type="match status" value="3"/>
</dbReference>
<dbReference type="Pfam" id="PF01476">
    <property type="entry name" value="LysM"/>
    <property type="match status" value="3"/>
</dbReference>
<feature type="region of interest" description="Disordered" evidence="7">
    <location>
        <begin position="77"/>
        <end position="104"/>
    </location>
</feature>
<evidence type="ECO:0000256" key="3">
    <source>
        <dbReference type="ARBA" id="ARBA00022729"/>
    </source>
</evidence>
<keyword evidence="3" id="KW-0732">Signal</keyword>
<protein>
    <submittedName>
        <fullName evidence="10">LysM peptidoglycan-binding domain-containing protein</fullName>
    </submittedName>
</protein>
<dbReference type="PANTHER" id="PTHR47360:SF1">
    <property type="entry name" value="ENDOPEPTIDASE NLPC-RELATED"/>
    <property type="match status" value="1"/>
</dbReference>
<dbReference type="SUPFAM" id="SSF54106">
    <property type="entry name" value="LysM domain"/>
    <property type="match status" value="3"/>
</dbReference>
<dbReference type="RefSeq" id="WP_406580382.1">
    <property type="nucleotide sequence ID" value="NZ_JBJHQH010000005.1"/>
</dbReference>
<keyword evidence="11" id="KW-1185">Reference proteome</keyword>
<accession>A0ABW8RGA4</accession>
<feature type="domain" description="LysM" evidence="8">
    <location>
        <begin position="101"/>
        <end position="144"/>
    </location>
</feature>
<dbReference type="InterPro" id="IPR038765">
    <property type="entry name" value="Papain-like_cys_pep_sf"/>
</dbReference>
<evidence type="ECO:0000256" key="2">
    <source>
        <dbReference type="ARBA" id="ARBA00022670"/>
    </source>
</evidence>
<dbReference type="EMBL" id="JBJHQH010000005">
    <property type="protein sequence ID" value="MFK9091469.1"/>
    <property type="molecule type" value="Genomic_DNA"/>
</dbReference>
<evidence type="ECO:0000259" key="9">
    <source>
        <dbReference type="PROSITE" id="PS51935"/>
    </source>
</evidence>
<dbReference type="SMART" id="SM00257">
    <property type="entry name" value="LysM"/>
    <property type="match status" value="3"/>
</dbReference>
<evidence type="ECO:0000256" key="5">
    <source>
        <dbReference type="ARBA" id="ARBA00022801"/>
    </source>
</evidence>
<dbReference type="InterPro" id="IPR000064">
    <property type="entry name" value="NLP_P60_dom"/>
</dbReference>
<dbReference type="Gene3D" id="3.90.1720.10">
    <property type="entry name" value="endopeptidase domain like (from Nostoc punctiforme)"/>
    <property type="match status" value="1"/>
</dbReference>
<keyword evidence="6" id="KW-0788">Thiol protease</keyword>
<evidence type="ECO:0000313" key="11">
    <source>
        <dbReference type="Proteomes" id="UP001623041"/>
    </source>
</evidence>
<dbReference type="Proteomes" id="UP001623041">
    <property type="component" value="Unassembled WGS sequence"/>
</dbReference>